<protein>
    <submittedName>
        <fullName evidence="1">Uncharacterized protein</fullName>
    </submittedName>
</protein>
<dbReference type="AlphaFoldDB" id="U5C0P0"/>
<evidence type="ECO:0000313" key="1">
    <source>
        <dbReference type="EMBL" id="ERM82486.1"/>
    </source>
</evidence>
<name>U5C0P0_9BACT</name>
<gene>
    <name evidence="1" type="ORF">P872_17835</name>
</gene>
<organism evidence="1 2">
    <name type="scientific">Rhodonellum psychrophilum GCM71 = DSM 17998</name>
    <dbReference type="NCBI Taxonomy" id="1123057"/>
    <lineage>
        <taxon>Bacteria</taxon>
        <taxon>Pseudomonadati</taxon>
        <taxon>Bacteroidota</taxon>
        <taxon>Cytophagia</taxon>
        <taxon>Cytophagales</taxon>
        <taxon>Cytophagaceae</taxon>
        <taxon>Rhodonellum</taxon>
    </lineage>
</organism>
<proteinExistence type="predicted"/>
<comment type="caution">
    <text evidence="1">The sequence shown here is derived from an EMBL/GenBank/DDBJ whole genome shotgun (WGS) entry which is preliminary data.</text>
</comment>
<reference evidence="1 2" key="1">
    <citation type="journal article" date="2013" name="Genome Announc.">
        <title>Draft Genome Sequence of the Psychrophilic and Alkaliphilic Rhodonellum psychrophilum Strain GCM71T.</title>
        <authorList>
            <person name="Hauptmann A.L."/>
            <person name="Glaring M.A."/>
            <person name="Hallin P.F."/>
            <person name="Prieme A."/>
            <person name="Stougaard P."/>
        </authorList>
    </citation>
    <scope>NUCLEOTIDE SEQUENCE [LARGE SCALE GENOMIC DNA]</scope>
    <source>
        <strain evidence="1 2">GCM71</strain>
    </source>
</reference>
<evidence type="ECO:0000313" key="2">
    <source>
        <dbReference type="Proteomes" id="UP000016843"/>
    </source>
</evidence>
<sequence length="42" mass="4803">MGGEQKVRTKGKIHLKPSFFLVFSMNKCAAPTSFFEELIKKQ</sequence>
<keyword evidence="2" id="KW-1185">Reference proteome</keyword>
<accession>U5C0P0</accession>
<dbReference type="Proteomes" id="UP000016843">
    <property type="component" value="Unassembled WGS sequence"/>
</dbReference>
<dbReference type="EMBL" id="AWXR01000026">
    <property type="protein sequence ID" value="ERM82486.1"/>
    <property type="molecule type" value="Genomic_DNA"/>
</dbReference>